<dbReference type="PANTHER" id="PTHR42659:SF9">
    <property type="entry name" value="XANTHINE DEHYDROGENASE FAD-BINDING SUBUNIT XDHB-RELATED"/>
    <property type="match status" value="1"/>
</dbReference>
<accession>A0A9W6N0F1</accession>
<keyword evidence="3" id="KW-1185">Reference proteome</keyword>
<dbReference type="InterPro" id="IPR002346">
    <property type="entry name" value="Mopterin_DH_FAD-bd"/>
</dbReference>
<dbReference type="EMBL" id="BSFJ01000020">
    <property type="protein sequence ID" value="GLK73106.1"/>
    <property type="molecule type" value="Genomic_DNA"/>
</dbReference>
<dbReference type="RefSeq" id="WP_213370704.1">
    <property type="nucleotide sequence ID" value="NZ_BSFJ01000020.1"/>
</dbReference>
<dbReference type="InterPro" id="IPR016166">
    <property type="entry name" value="FAD-bd_PCMH"/>
</dbReference>
<dbReference type="GO" id="GO:0071949">
    <property type="term" value="F:FAD binding"/>
    <property type="evidence" value="ECO:0007669"/>
    <property type="project" value="InterPro"/>
</dbReference>
<dbReference type="PROSITE" id="PS51387">
    <property type="entry name" value="FAD_PCMH"/>
    <property type="match status" value="1"/>
</dbReference>
<dbReference type="PANTHER" id="PTHR42659">
    <property type="entry name" value="XANTHINE DEHYDROGENASE SUBUNIT C-RELATED"/>
    <property type="match status" value="1"/>
</dbReference>
<sequence>MDLNTVTAVLQPRGRHELPPATRGDAVLGGGTWLFSEPQPAVRRLIDLAGLGWTPLHEEAGGLTIAATCTIAELDGFEPPADGLAAWLIPVCCRAFLASFKIWNMATVGGNICLGLPAGPMISLCAALDGECRIWSPGGNERRMKVTDFVRGPREVALAPGDVLRAVHLPAAALRRRAAFRRASLTPLGRSGVLLIGTRDANGTFLLTVTAATRRPVQLPFPRLPQPAELAARLATAIPDSLYYDDMHGRPDWRRHMTVLLAQEIRDELEETRA</sequence>
<reference evidence="2" key="2">
    <citation type="submission" date="2023-01" db="EMBL/GenBank/DDBJ databases">
        <authorList>
            <person name="Sun Q."/>
            <person name="Evtushenko L."/>
        </authorList>
    </citation>
    <scope>NUCLEOTIDE SEQUENCE</scope>
    <source>
        <strain evidence="2">VKM B-2484</strain>
    </source>
</reference>
<evidence type="ECO:0000313" key="3">
    <source>
        <dbReference type="Proteomes" id="UP001143370"/>
    </source>
</evidence>
<gene>
    <name evidence="2" type="ORF">GCM10017643_32220</name>
</gene>
<reference evidence="2" key="1">
    <citation type="journal article" date="2014" name="Int. J. Syst. Evol. Microbiol.">
        <title>Complete genome sequence of Corynebacterium casei LMG S-19264T (=DSM 44701T), isolated from a smear-ripened cheese.</title>
        <authorList>
            <consortium name="US DOE Joint Genome Institute (JGI-PGF)"/>
            <person name="Walter F."/>
            <person name="Albersmeier A."/>
            <person name="Kalinowski J."/>
            <person name="Ruckert C."/>
        </authorList>
    </citation>
    <scope>NUCLEOTIDE SEQUENCE</scope>
    <source>
        <strain evidence="2">VKM B-2484</strain>
    </source>
</reference>
<comment type="caution">
    <text evidence="2">The sequence shown here is derived from an EMBL/GenBank/DDBJ whole genome shotgun (WGS) entry which is preliminary data.</text>
</comment>
<dbReference type="Gene3D" id="3.30.465.10">
    <property type="match status" value="1"/>
</dbReference>
<protein>
    <submittedName>
        <fullName evidence="2">FAD-binding molybdopterin dehydrogenase</fullName>
    </submittedName>
</protein>
<dbReference type="GO" id="GO:0016491">
    <property type="term" value="F:oxidoreductase activity"/>
    <property type="evidence" value="ECO:0007669"/>
    <property type="project" value="InterPro"/>
</dbReference>
<dbReference type="SUPFAM" id="SSF56176">
    <property type="entry name" value="FAD-binding/transporter-associated domain-like"/>
    <property type="match status" value="1"/>
</dbReference>
<dbReference type="InterPro" id="IPR016169">
    <property type="entry name" value="FAD-bd_PCMH_sub2"/>
</dbReference>
<dbReference type="AlphaFoldDB" id="A0A9W6N0F1"/>
<dbReference type="Proteomes" id="UP001143370">
    <property type="component" value="Unassembled WGS sequence"/>
</dbReference>
<evidence type="ECO:0000313" key="2">
    <source>
        <dbReference type="EMBL" id="GLK73106.1"/>
    </source>
</evidence>
<dbReference type="InterPro" id="IPR051312">
    <property type="entry name" value="Diverse_Substr_Oxidored"/>
</dbReference>
<proteinExistence type="predicted"/>
<name>A0A9W6N0F1_9HYPH</name>
<feature type="domain" description="FAD-binding PCMH-type" evidence="1">
    <location>
        <begin position="1"/>
        <end position="174"/>
    </location>
</feature>
<organism evidence="2 3">
    <name type="scientific">Ancylobacter dichloromethanicus</name>
    <dbReference type="NCBI Taxonomy" id="518825"/>
    <lineage>
        <taxon>Bacteria</taxon>
        <taxon>Pseudomonadati</taxon>
        <taxon>Pseudomonadota</taxon>
        <taxon>Alphaproteobacteria</taxon>
        <taxon>Hyphomicrobiales</taxon>
        <taxon>Xanthobacteraceae</taxon>
        <taxon>Ancylobacter</taxon>
    </lineage>
</organism>
<dbReference type="Pfam" id="PF00941">
    <property type="entry name" value="FAD_binding_5"/>
    <property type="match status" value="1"/>
</dbReference>
<evidence type="ECO:0000259" key="1">
    <source>
        <dbReference type="PROSITE" id="PS51387"/>
    </source>
</evidence>
<dbReference type="InterPro" id="IPR036318">
    <property type="entry name" value="FAD-bd_PCMH-like_sf"/>
</dbReference>